<protein>
    <recommendedName>
        <fullName evidence="2">MD-2-related lipid-recognition domain-containing protein</fullName>
    </recommendedName>
</protein>
<keyword evidence="4" id="KW-1185">Reference proteome</keyword>
<dbReference type="Gene3D" id="2.60.40.770">
    <property type="match status" value="1"/>
</dbReference>
<evidence type="ECO:0000259" key="2">
    <source>
        <dbReference type="SMART" id="SM00737"/>
    </source>
</evidence>
<keyword evidence="1" id="KW-0732">Signal</keyword>
<sequence>MLKVVIISLAIILASASSPYKDCGHAEIKTLEISKCTKSPCEFHLDEQVTTDIEFTANQDTTKLTFGMTVDLGSGPVDITKYMPDFDNNGCHLVKCPVKKGDPLSIVYKAVIPKLAPTDIEGNMTFL</sequence>
<feature type="domain" description="MD-2-related lipid-recognition" evidence="2">
    <location>
        <begin position="20"/>
        <end position="124"/>
    </location>
</feature>
<dbReference type="InterPro" id="IPR014756">
    <property type="entry name" value="Ig_E-set"/>
</dbReference>
<dbReference type="Pfam" id="PF02221">
    <property type="entry name" value="E1_DerP2_DerF2"/>
    <property type="match status" value="1"/>
</dbReference>
<proteinExistence type="predicted"/>
<dbReference type="SUPFAM" id="SSF81296">
    <property type="entry name" value="E set domains"/>
    <property type="match status" value="1"/>
</dbReference>
<feature type="chain" id="PRO_5035680190" description="MD-2-related lipid-recognition domain-containing protein" evidence="1">
    <location>
        <begin position="17"/>
        <end position="127"/>
    </location>
</feature>
<dbReference type="SMART" id="SM00737">
    <property type="entry name" value="ML"/>
    <property type="match status" value="1"/>
</dbReference>
<dbReference type="OrthoDB" id="6487707at2759"/>
<name>A0A7R9LRU0_9ACAR</name>
<accession>A0A7R9LRU0</accession>
<evidence type="ECO:0000313" key="4">
    <source>
        <dbReference type="Proteomes" id="UP000728032"/>
    </source>
</evidence>
<dbReference type="AlphaFoldDB" id="A0A7R9LRU0"/>
<dbReference type="EMBL" id="OC917303">
    <property type="protein sequence ID" value="CAD7646697.1"/>
    <property type="molecule type" value="Genomic_DNA"/>
</dbReference>
<evidence type="ECO:0000313" key="3">
    <source>
        <dbReference type="EMBL" id="CAD7646697.1"/>
    </source>
</evidence>
<feature type="signal peptide" evidence="1">
    <location>
        <begin position="1"/>
        <end position="16"/>
    </location>
</feature>
<gene>
    <name evidence="3" type="ORF">ONB1V03_LOCUS5862</name>
</gene>
<dbReference type="EMBL" id="CAJPVJ010002478">
    <property type="protein sequence ID" value="CAG2166338.1"/>
    <property type="molecule type" value="Genomic_DNA"/>
</dbReference>
<dbReference type="InterPro" id="IPR003172">
    <property type="entry name" value="ML_dom"/>
</dbReference>
<evidence type="ECO:0000256" key="1">
    <source>
        <dbReference type="SAM" id="SignalP"/>
    </source>
</evidence>
<reference evidence="3" key="1">
    <citation type="submission" date="2020-11" db="EMBL/GenBank/DDBJ databases">
        <authorList>
            <person name="Tran Van P."/>
        </authorList>
    </citation>
    <scope>NUCLEOTIDE SEQUENCE</scope>
</reference>
<dbReference type="Proteomes" id="UP000728032">
    <property type="component" value="Unassembled WGS sequence"/>
</dbReference>
<organism evidence="3">
    <name type="scientific">Oppiella nova</name>
    <dbReference type="NCBI Taxonomy" id="334625"/>
    <lineage>
        <taxon>Eukaryota</taxon>
        <taxon>Metazoa</taxon>
        <taxon>Ecdysozoa</taxon>
        <taxon>Arthropoda</taxon>
        <taxon>Chelicerata</taxon>
        <taxon>Arachnida</taxon>
        <taxon>Acari</taxon>
        <taxon>Acariformes</taxon>
        <taxon>Sarcoptiformes</taxon>
        <taxon>Oribatida</taxon>
        <taxon>Brachypylina</taxon>
        <taxon>Oppioidea</taxon>
        <taxon>Oppiidae</taxon>
        <taxon>Oppiella</taxon>
    </lineage>
</organism>